<organism evidence="1 2">
    <name type="scientific">Anncaliia algerae PRA339</name>
    <dbReference type="NCBI Taxonomy" id="1288291"/>
    <lineage>
        <taxon>Eukaryota</taxon>
        <taxon>Fungi</taxon>
        <taxon>Fungi incertae sedis</taxon>
        <taxon>Microsporidia</taxon>
        <taxon>Tubulinosematoidea</taxon>
        <taxon>Tubulinosematidae</taxon>
        <taxon>Anncaliia</taxon>
    </lineage>
</organism>
<protein>
    <submittedName>
        <fullName evidence="1">Uncharacterized protein</fullName>
    </submittedName>
</protein>
<reference evidence="1 2" key="2">
    <citation type="submission" date="2014-03" db="EMBL/GenBank/DDBJ databases">
        <title>The Genome Sequence of Anncaliia algerae insect isolate PRA339.</title>
        <authorList>
            <consortium name="The Broad Institute Genome Sequencing Platform"/>
            <consortium name="The Broad Institute Genome Sequencing Center for Infectious Disease"/>
            <person name="Cuomo C."/>
            <person name="Becnel J."/>
            <person name="Sanscrainte N."/>
            <person name="Walker B."/>
            <person name="Young S.K."/>
            <person name="Zeng Q."/>
            <person name="Gargeya S."/>
            <person name="Fitzgerald M."/>
            <person name="Haas B."/>
            <person name="Abouelleil A."/>
            <person name="Alvarado L."/>
            <person name="Arachchi H.M."/>
            <person name="Berlin A.M."/>
            <person name="Chapman S.B."/>
            <person name="Dewar J."/>
            <person name="Goldberg J."/>
            <person name="Griggs A."/>
            <person name="Gujja S."/>
            <person name="Hansen M."/>
            <person name="Howarth C."/>
            <person name="Imamovic A."/>
            <person name="Larimer J."/>
            <person name="McCowan C."/>
            <person name="Murphy C."/>
            <person name="Neiman D."/>
            <person name="Pearson M."/>
            <person name="Priest M."/>
            <person name="Roberts A."/>
            <person name="Saif S."/>
            <person name="Shea T."/>
            <person name="Sisk P."/>
            <person name="Sykes S."/>
            <person name="Wortman J."/>
            <person name="Nusbaum C."/>
            <person name="Birren B."/>
        </authorList>
    </citation>
    <scope>NUCLEOTIDE SEQUENCE [LARGE SCALE GENOMIC DNA]</scope>
    <source>
        <strain evidence="1 2">PRA339</strain>
    </source>
</reference>
<dbReference type="HOGENOM" id="CLU_1704221_0_0_1"/>
<keyword evidence="2" id="KW-1185">Reference proteome</keyword>
<dbReference type="AlphaFoldDB" id="A0A059F1B7"/>
<dbReference type="Proteomes" id="UP000030655">
    <property type="component" value="Unassembled WGS sequence"/>
</dbReference>
<dbReference type="VEuPathDB" id="MicrosporidiaDB:H312_01750"/>
<evidence type="ECO:0000313" key="1">
    <source>
        <dbReference type="EMBL" id="KCZ80804.1"/>
    </source>
</evidence>
<reference evidence="2" key="1">
    <citation type="submission" date="2013-02" db="EMBL/GenBank/DDBJ databases">
        <authorList>
            <consortium name="The Broad Institute Genome Sequencing Platform"/>
            <person name="Cuomo C."/>
            <person name="Becnel J."/>
            <person name="Sanscrainte N."/>
            <person name="Walker B."/>
            <person name="Young S.K."/>
            <person name="Zeng Q."/>
            <person name="Gargeya S."/>
            <person name="Fitzgerald M."/>
            <person name="Haas B."/>
            <person name="Abouelleil A."/>
            <person name="Alvarado L."/>
            <person name="Arachchi H.M."/>
            <person name="Berlin A.M."/>
            <person name="Chapman S.B."/>
            <person name="Dewar J."/>
            <person name="Goldberg J."/>
            <person name="Griggs A."/>
            <person name="Gujja S."/>
            <person name="Hansen M."/>
            <person name="Howarth C."/>
            <person name="Imamovic A."/>
            <person name="Larimer J."/>
            <person name="McCowan C."/>
            <person name="Murphy C."/>
            <person name="Neiman D."/>
            <person name="Pearson M."/>
            <person name="Priest M."/>
            <person name="Roberts A."/>
            <person name="Saif S."/>
            <person name="Shea T."/>
            <person name="Sisk P."/>
            <person name="Sykes S."/>
            <person name="Wortman J."/>
            <person name="Nusbaum C."/>
            <person name="Birren B."/>
        </authorList>
    </citation>
    <scope>NUCLEOTIDE SEQUENCE [LARGE SCALE GENOMIC DNA]</scope>
    <source>
        <strain evidence="2">PRA339</strain>
    </source>
</reference>
<proteinExistence type="predicted"/>
<evidence type="ECO:0000313" key="2">
    <source>
        <dbReference type="Proteomes" id="UP000030655"/>
    </source>
</evidence>
<gene>
    <name evidence="1" type="ORF">H312_01750</name>
</gene>
<dbReference type="EMBL" id="KK365161">
    <property type="protein sequence ID" value="KCZ80804.1"/>
    <property type="molecule type" value="Genomic_DNA"/>
</dbReference>
<accession>A0A059F1B7</accession>
<name>A0A059F1B7_9MICR</name>
<sequence length="156" mass="18748">MSSDREIIYNLLTKGYSKQITSISSLNKKLLIMKYEAVMWYDKSCIILKDNSSEELNDNPISFLKVKFIINGIINNKLNDFCNDTMKYLIKNNWVEKINDDYFITKRFMVQYEEYLLNNYEFNKCKYCDFVVKGKEYHEYCENKYLGGYKKTEINK</sequence>
<dbReference type="OrthoDB" id="2186070at2759"/>